<evidence type="ECO:0000313" key="1">
    <source>
        <dbReference type="EMBL" id="CAH2222159.1"/>
    </source>
</evidence>
<dbReference type="EMBL" id="OW240912">
    <property type="protein sequence ID" value="CAH2222159.1"/>
    <property type="molecule type" value="Genomic_DNA"/>
</dbReference>
<proteinExistence type="predicted"/>
<organism evidence="1 2">
    <name type="scientific">Pelobates cultripes</name>
    <name type="common">Western spadefoot toad</name>
    <dbReference type="NCBI Taxonomy" id="61616"/>
    <lineage>
        <taxon>Eukaryota</taxon>
        <taxon>Metazoa</taxon>
        <taxon>Chordata</taxon>
        <taxon>Craniata</taxon>
        <taxon>Vertebrata</taxon>
        <taxon>Euteleostomi</taxon>
        <taxon>Amphibia</taxon>
        <taxon>Batrachia</taxon>
        <taxon>Anura</taxon>
        <taxon>Pelobatoidea</taxon>
        <taxon>Pelobatidae</taxon>
        <taxon>Pelobates</taxon>
    </lineage>
</organism>
<keyword evidence="2" id="KW-1185">Reference proteome</keyword>
<protein>
    <submittedName>
        <fullName evidence="1">Uncharacterized protein</fullName>
    </submittedName>
</protein>
<reference evidence="1" key="1">
    <citation type="submission" date="2022-03" db="EMBL/GenBank/DDBJ databases">
        <authorList>
            <person name="Alioto T."/>
            <person name="Alioto T."/>
            <person name="Gomez Garrido J."/>
        </authorList>
    </citation>
    <scope>NUCLEOTIDE SEQUENCE</scope>
</reference>
<evidence type="ECO:0000313" key="2">
    <source>
        <dbReference type="Proteomes" id="UP001295444"/>
    </source>
</evidence>
<accession>A0AAD1VNP7</accession>
<gene>
    <name evidence="1" type="ORF">PECUL_23A019444</name>
</gene>
<sequence>MPEKKRLDAKWIFQIQTSDNNLSSSPELIGNEFQQHFDHSPPAQDTVSKKQLCNADFLSALDLLPLTQDAKEKLARR</sequence>
<dbReference type="Proteomes" id="UP001295444">
    <property type="component" value="Chromosome 01"/>
</dbReference>
<name>A0AAD1VNP7_PELCU</name>
<dbReference type="AlphaFoldDB" id="A0AAD1VNP7"/>